<protein>
    <submittedName>
        <fullName evidence="4">Anti-sigma factor</fullName>
    </submittedName>
</protein>
<keyword evidence="2" id="KW-0804">Transcription</keyword>
<dbReference type="Proteomes" id="UP000253303">
    <property type="component" value="Unassembled WGS sequence"/>
</dbReference>
<dbReference type="RefSeq" id="WP_113983771.1">
    <property type="nucleotide sequence ID" value="NZ_QMEY01000014.1"/>
</dbReference>
<evidence type="ECO:0000256" key="2">
    <source>
        <dbReference type="ARBA" id="ARBA00023163"/>
    </source>
</evidence>
<keyword evidence="1" id="KW-0805">Transcription regulation</keyword>
<gene>
    <name evidence="4" type="ORF">DP939_27990</name>
</gene>
<dbReference type="Pfam" id="PF13490">
    <property type="entry name" value="zf-HC2"/>
    <property type="match status" value="1"/>
</dbReference>
<sequence length="79" mass="9016">MECAELVELVTEYLEGALDAEKLERVLEHLTACDGCTAYVGQMRTVMHVLASAGDERQEFEEAPLLDLFRQWERDRPTS</sequence>
<feature type="domain" description="Putative zinc-finger" evidence="3">
    <location>
        <begin position="3"/>
        <end position="36"/>
    </location>
</feature>
<evidence type="ECO:0000256" key="1">
    <source>
        <dbReference type="ARBA" id="ARBA00023015"/>
    </source>
</evidence>
<dbReference type="OrthoDB" id="129419at2"/>
<accession>A0A366LSL1</accession>
<evidence type="ECO:0000259" key="3">
    <source>
        <dbReference type="Pfam" id="PF13490"/>
    </source>
</evidence>
<dbReference type="Gene3D" id="1.10.10.1320">
    <property type="entry name" value="Anti-sigma factor, zinc-finger domain"/>
    <property type="match status" value="1"/>
</dbReference>
<dbReference type="InterPro" id="IPR041916">
    <property type="entry name" value="Anti_sigma_zinc_sf"/>
</dbReference>
<keyword evidence="5" id="KW-1185">Reference proteome</keyword>
<proteinExistence type="predicted"/>
<comment type="caution">
    <text evidence="4">The sequence shown here is derived from an EMBL/GenBank/DDBJ whole genome shotgun (WGS) entry which is preliminary data.</text>
</comment>
<evidence type="ECO:0000313" key="4">
    <source>
        <dbReference type="EMBL" id="RBQ16908.1"/>
    </source>
</evidence>
<evidence type="ECO:0000313" key="5">
    <source>
        <dbReference type="Proteomes" id="UP000253303"/>
    </source>
</evidence>
<reference evidence="4 5" key="1">
    <citation type="submission" date="2018-06" db="EMBL/GenBank/DDBJ databases">
        <title>Sphaerisporangium craniellae sp. nov., isolated from a marine sponge in the South China Sea.</title>
        <authorList>
            <person name="Li L."/>
        </authorList>
    </citation>
    <scope>NUCLEOTIDE SEQUENCE [LARGE SCALE GENOMIC DNA]</scope>
    <source>
        <strain evidence="4 5">LHW63015</strain>
    </source>
</reference>
<dbReference type="InterPro" id="IPR027383">
    <property type="entry name" value="Znf_put"/>
</dbReference>
<organism evidence="4 5">
    <name type="scientific">Spongiactinospora rosea</name>
    <dbReference type="NCBI Taxonomy" id="2248750"/>
    <lineage>
        <taxon>Bacteria</taxon>
        <taxon>Bacillati</taxon>
        <taxon>Actinomycetota</taxon>
        <taxon>Actinomycetes</taxon>
        <taxon>Streptosporangiales</taxon>
        <taxon>Streptosporangiaceae</taxon>
        <taxon>Spongiactinospora</taxon>
    </lineage>
</organism>
<name>A0A366LSL1_9ACTN</name>
<dbReference type="EMBL" id="QMEY01000014">
    <property type="protein sequence ID" value="RBQ16908.1"/>
    <property type="molecule type" value="Genomic_DNA"/>
</dbReference>
<dbReference type="AlphaFoldDB" id="A0A366LSL1"/>